<evidence type="ECO:0000313" key="2">
    <source>
        <dbReference type="Proteomes" id="UP001163878"/>
    </source>
</evidence>
<sequence length="129" mass="14266">MSDDRIRPEDEWPLPPVWMWACEECAGLYRTMKHVQEETEEARLTCEPGIDFDPMDSAIGTQIALAQHMAAAHPEQLPDWDPACAGCTSHREAIARDSGAADRAASAAHFGNEHRARHVFAPPSIVGLY</sequence>
<protein>
    <submittedName>
        <fullName evidence="1">Uncharacterized protein</fullName>
    </submittedName>
</protein>
<proteinExistence type="predicted"/>
<gene>
    <name evidence="1" type="ORF">OGH68_28500</name>
</gene>
<dbReference type="EMBL" id="CP107567">
    <property type="protein sequence ID" value="UYQ65011.1"/>
    <property type="molecule type" value="Genomic_DNA"/>
</dbReference>
<organism evidence="1 2">
    <name type="scientific">Streptomyces peucetius</name>
    <dbReference type="NCBI Taxonomy" id="1950"/>
    <lineage>
        <taxon>Bacteria</taxon>
        <taxon>Bacillati</taxon>
        <taxon>Actinomycetota</taxon>
        <taxon>Actinomycetes</taxon>
        <taxon>Kitasatosporales</taxon>
        <taxon>Streptomycetaceae</taxon>
        <taxon>Streptomyces</taxon>
    </lineage>
</organism>
<evidence type="ECO:0000313" key="1">
    <source>
        <dbReference type="EMBL" id="UYQ65011.1"/>
    </source>
</evidence>
<reference evidence="1" key="1">
    <citation type="submission" date="2022-10" db="EMBL/GenBank/DDBJ databases">
        <title>Cytochrome P450 Catalyzes Benzene Ring Formation in the Biosynthesis of Trialkyl-Substituted Aromatic Polyketides.</title>
        <authorList>
            <person name="Zhao E."/>
            <person name="Ge H."/>
        </authorList>
    </citation>
    <scope>NUCLEOTIDE SEQUENCE</scope>
    <source>
        <strain evidence="1">NA0869</strain>
    </source>
</reference>
<accession>A0ABY6IDC3</accession>
<dbReference type="RefSeq" id="WP_264247871.1">
    <property type="nucleotide sequence ID" value="NZ_CP107567.1"/>
</dbReference>
<name>A0ABY6IDC3_STRPE</name>
<keyword evidence="2" id="KW-1185">Reference proteome</keyword>
<dbReference type="Proteomes" id="UP001163878">
    <property type="component" value="Chromosome"/>
</dbReference>